<dbReference type="AlphaFoldDB" id="A0ABD1VAA1"/>
<evidence type="ECO:0000313" key="4">
    <source>
        <dbReference type="EMBL" id="KAL2534265.1"/>
    </source>
</evidence>
<sequence>MGESKQIYEDVGFKKNDKNESPHISWTIMEDGNDSCESESMESSSSDWEEDASSSPSSWPSHGPLYQLSDLMTYLPIKKGLSKYYQGKSQSFASLASVMNLEELAKKETYYSKRLKACKSYGGILDARKYGPKATIAKKEVFKRHFN</sequence>
<feature type="compositionally biased region" description="Acidic residues" evidence="3">
    <location>
        <begin position="31"/>
        <end position="40"/>
    </location>
</feature>
<name>A0ABD1VAA1_9LAMI</name>
<gene>
    <name evidence="4" type="ORF">Adt_07616</name>
</gene>
<protein>
    <submittedName>
        <fullName evidence="4">Oxidative stress 3</fullName>
    </submittedName>
</protein>
<evidence type="ECO:0000256" key="1">
    <source>
        <dbReference type="ARBA" id="ARBA00004123"/>
    </source>
</evidence>
<feature type="compositionally biased region" description="Basic and acidic residues" evidence="3">
    <location>
        <begin position="1"/>
        <end position="21"/>
    </location>
</feature>
<dbReference type="PANTHER" id="PTHR33172">
    <property type="entry name" value="OS08G0516900 PROTEIN"/>
    <property type="match status" value="1"/>
</dbReference>
<evidence type="ECO:0000256" key="3">
    <source>
        <dbReference type="SAM" id="MobiDB-lite"/>
    </source>
</evidence>
<evidence type="ECO:0000256" key="2">
    <source>
        <dbReference type="ARBA" id="ARBA00023242"/>
    </source>
</evidence>
<dbReference type="Proteomes" id="UP001604336">
    <property type="component" value="Unassembled WGS sequence"/>
</dbReference>
<feature type="region of interest" description="Disordered" evidence="3">
    <location>
        <begin position="1"/>
        <end position="62"/>
    </location>
</feature>
<accession>A0ABD1VAA1</accession>
<comment type="subcellular location">
    <subcellularLocation>
        <location evidence="1">Nucleus</location>
    </subcellularLocation>
</comment>
<keyword evidence="5" id="KW-1185">Reference proteome</keyword>
<dbReference type="InterPro" id="IPR051992">
    <property type="entry name" value="OxStress_Response_Reg"/>
</dbReference>
<dbReference type="GO" id="GO:0006950">
    <property type="term" value="P:response to stress"/>
    <property type="evidence" value="ECO:0007669"/>
    <property type="project" value="UniProtKB-ARBA"/>
</dbReference>
<organism evidence="4 5">
    <name type="scientific">Abeliophyllum distichum</name>
    <dbReference type="NCBI Taxonomy" id="126358"/>
    <lineage>
        <taxon>Eukaryota</taxon>
        <taxon>Viridiplantae</taxon>
        <taxon>Streptophyta</taxon>
        <taxon>Embryophyta</taxon>
        <taxon>Tracheophyta</taxon>
        <taxon>Spermatophyta</taxon>
        <taxon>Magnoliopsida</taxon>
        <taxon>eudicotyledons</taxon>
        <taxon>Gunneridae</taxon>
        <taxon>Pentapetalae</taxon>
        <taxon>asterids</taxon>
        <taxon>lamiids</taxon>
        <taxon>Lamiales</taxon>
        <taxon>Oleaceae</taxon>
        <taxon>Forsythieae</taxon>
        <taxon>Abeliophyllum</taxon>
    </lineage>
</organism>
<dbReference type="PANTHER" id="PTHR33172:SF103">
    <property type="entry name" value="PROTEIN OXIDATIVE STRESS 3"/>
    <property type="match status" value="1"/>
</dbReference>
<reference evidence="5" key="1">
    <citation type="submission" date="2024-07" db="EMBL/GenBank/DDBJ databases">
        <title>Two chromosome-level genome assemblies of Korean endemic species Abeliophyllum distichum and Forsythia ovata (Oleaceae).</title>
        <authorList>
            <person name="Jang H."/>
        </authorList>
    </citation>
    <scope>NUCLEOTIDE SEQUENCE [LARGE SCALE GENOMIC DNA]</scope>
</reference>
<dbReference type="GO" id="GO:0005634">
    <property type="term" value="C:nucleus"/>
    <property type="evidence" value="ECO:0007669"/>
    <property type="project" value="UniProtKB-SubCell"/>
</dbReference>
<evidence type="ECO:0000313" key="5">
    <source>
        <dbReference type="Proteomes" id="UP001604336"/>
    </source>
</evidence>
<comment type="caution">
    <text evidence="4">The sequence shown here is derived from an EMBL/GenBank/DDBJ whole genome shotgun (WGS) entry which is preliminary data.</text>
</comment>
<dbReference type="EMBL" id="JBFOLK010000002">
    <property type="protein sequence ID" value="KAL2534265.1"/>
    <property type="molecule type" value="Genomic_DNA"/>
</dbReference>
<keyword evidence="2" id="KW-0539">Nucleus</keyword>
<proteinExistence type="predicted"/>